<name>A0A6A6HHI2_VIRVR</name>
<feature type="binding site" evidence="18">
    <location>
        <position position="60"/>
    </location>
    <ligand>
        <name>ATP</name>
        <dbReference type="ChEBI" id="CHEBI:30616"/>
    </ligand>
</feature>
<evidence type="ECO:0000256" key="3">
    <source>
        <dbReference type="ARBA" id="ARBA00012513"/>
    </source>
</evidence>
<dbReference type="EC" id="2.7.11.1" evidence="3"/>
<organism evidence="21 22">
    <name type="scientific">Viridothelium virens</name>
    <name type="common">Speckled blister lichen</name>
    <name type="synonym">Trypethelium virens</name>
    <dbReference type="NCBI Taxonomy" id="1048519"/>
    <lineage>
        <taxon>Eukaryota</taxon>
        <taxon>Fungi</taxon>
        <taxon>Dikarya</taxon>
        <taxon>Ascomycota</taxon>
        <taxon>Pezizomycotina</taxon>
        <taxon>Dothideomycetes</taxon>
        <taxon>Dothideomycetes incertae sedis</taxon>
        <taxon>Trypetheliales</taxon>
        <taxon>Trypetheliaceae</taxon>
        <taxon>Viridothelium</taxon>
    </lineage>
</organism>
<dbReference type="InterPro" id="IPR022708">
    <property type="entry name" value="Atg1-like_tMIT"/>
</dbReference>
<dbReference type="SUPFAM" id="SSF56112">
    <property type="entry name" value="Protein kinase-like (PK-like)"/>
    <property type="match status" value="1"/>
</dbReference>
<feature type="region of interest" description="Disordered" evidence="19">
    <location>
        <begin position="341"/>
        <end position="523"/>
    </location>
</feature>
<accession>A0A6A6HHI2</accession>
<evidence type="ECO:0000256" key="13">
    <source>
        <dbReference type="ARBA" id="ARBA00023136"/>
    </source>
</evidence>
<dbReference type="Proteomes" id="UP000800092">
    <property type="component" value="Unassembled WGS sequence"/>
</dbReference>
<keyword evidence="11" id="KW-0653">Protein transport</keyword>
<keyword evidence="22" id="KW-1185">Reference proteome</keyword>
<feature type="compositionally biased region" description="Basic and acidic residues" evidence="19">
    <location>
        <begin position="504"/>
        <end position="523"/>
    </location>
</feature>
<evidence type="ECO:0000256" key="17">
    <source>
        <dbReference type="ARBA" id="ARBA00060750"/>
    </source>
</evidence>
<dbReference type="Gene3D" id="1.10.510.10">
    <property type="entry name" value="Transferase(Phosphotransferase) domain 1"/>
    <property type="match status" value="1"/>
</dbReference>
<dbReference type="InterPro" id="IPR011009">
    <property type="entry name" value="Kinase-like_dom_sf"/>
</dbReference>
<dbReference type="InterPro" id="IPR048941">
    <property type="entry name" value="ATG1-like_MIT2"/>
</dbReference>
<keyword evidence="9 21" id="KW-0418">Kinase</keyword>
<dbReference type="OrthoDB" id="346907at2759"/>
<evidence type="ECO:0000256" key="1">
    <source>
        <dbReference type="ARBA" id="ARBA00004496"/>
    </source>
</evidence>
<dbReference type="PROSITE" id="PS00108">
    <property type="entry name" value="PROTEIN_KINASE_ST"/>
    <property type="match status" value="1"/>
</dbReference>
<dbReference type="FunFam" id="3.30.200.20:FF:000042">
    <property type="entry name" value="Aurora kinase A"/>
    <property type="match status" value="1"/>
</dbReference>
<evidence type="ECO:0000259" key="20">
    <source>
        <dbReference type="PROSITE" id="PS50011"/>
    </source>
</evidence>
<dbReference type="GO" id="GO:0015031">
    <property type="term" value="P:protein transport"/>
    <property type="evidence" value="ECO:0007669"/>
    <property type="project" value="UniProtKB-KW"/>
</dbReference>
<sequence>MAARPPPQSSSSRRGISSSSETERSMIIGEFVRGEQIGKGSFATVYSARHKSKKSLAAVKSVDTQKLTKKLRDNLQSEIEILKSLQHPHIVAIFACHHAPDRMHIIMEYCSLGDLSQFIKGRNTLGNHAVMADAMRKYPNTQGAGLNEVIVRHFLKQIASAVQFLHDRNIIHRDIKPQNLLLNPSPTSLRQQRPEDKPLEASANSLVPMVGLESLPMLKIADFGFARFLPQTSLAETLCGSPLYMAPEILRYEKYDAKADLWSVGTVTFELLVGKPPFRASNHVELLRRIEKADDVVPFPSGLHVGTSLKKAIRGLLKKSPVERISFEDFFEHPVITEEIPGLVGDDKPRELPKMSGELELPTERRAQKAPESSAQVARRLERPASEAKVNEKPSRDRLSDLAQTPTAKPEMRPSPVSANTAPVRPPSAGRRSTGPSPTTMPPVREQRAQEKELTATHRPSITTHATAPAREAPVQDRAPSAAAMALERHGSRKNSPSSSILKEQLDRERGAPQRKLEDRATREARERAAQDVAFERDYVLVEKRVVEVNAFADELAASPHIQGGVRLPSNQGVMTRRTTTPAPASMPNTYGAQGRVIPTATKQDVIHQRRPSYERRYGSSAGSTVTSAISKALNMANLRLTGTGFSPPLPKGLSPPQGYNAFPMYPTAQSNQLLLSDGRKLPMDKDTEVVFIIEDAATRSDTVYGFAEVKYKQLLPAVPSNEQGLGIHRPGTGDGPDDEDDDLTVDAVVAISEEALVLYVKALSILAKAIDLAGSWWGHRNRGEIISESPTSRTEVARTSHVNVPGRMNNVVQWARSRFNECLEKSEFVGRKLVEAQKQLPYDHPGHPNNHPATTNSNTSIGTSAENITLTSGVTAEKLMYDRAVEMSRQAAVNELVGEDLPGCELTYMTALRMLEAVLESDDEPLRKSATGKKDSKADDEIINGMETEDRQTVVKLIEGTKTRLNALRKKITIQNSNKRVSVTTMQQGKQPTKTSPAPSPTIAQTPPR</sequence>
<feature type="compositionally biased region" description="Basic and acidic residues" evidence="19">
    <location>
        <begin position="379"/>
        <end position="400"/>
    </location>
</feature>
<evidence type="ECO:0000256" key="6">
    <source>
        <dbReference type="ARBA" id="ARBA00022527"/>
    </source>
</evidence>
<feature type="compositionally biased region" description="Polar residues" evidence="19">
    <location>
        <begin position="852"/>
        <end position="864"/>
    </location>
</feature>
<dbReference type="GO" id="GO:0005524">
    <property type="term" value="F:ATP binding"/>
    <property type="evidence" value="ECO:0007669"/>
    <property type="project" value="UniProtKB-UniRule"/>
</dbReference>
<evidence type="ECO:0000256" key="10">
    <source>
        <dbReference type="ARBA" id="ARBA00022840"/>
    </source>
</evidence>
<keyword evidence="5" id="KW-0963">Cytoplasm</keyword>
<gene>
    <name evidence="21" type="ORF">EV356DRAFT_529931</name>
</gene>
<evidence type="ECO:0000256" key="15">
    <source>
        <dbReference type="ARBA" id="ARBA00047899"/>
    </source>
</evidence>
<comment type="subcellular location">
    <subcellularLocation>
        <location evidence="1">Cytoplasm</location>
    </subcellularLocation>
    <subcellularLocation>
        <location evidence="2">Preautophagosomal structure membrane</location>
        <topology evidence="2">Peripheral membrane protein</topology>
    </subcellularLocation>
</comment>
<feature type="compositionally biased region" description="Basic and acidic residues" evidence="19">
    <location>
        <begin position="445"/>
        <end position="456"/>
    </location>
</feature>
<dbReference type="Pfam" id="PF21127">
    <property type="entry name" value="ATG1-like_MIT2"/>
    <property type="match status" value="1"/>
</dbReference>
<protein>
    <recommendedName>
        <fullName evidence="3">non-specific serine/threonine protein kinase</fullName>
        <ecNumber evidence="3">2.7.11.1</ecNumber>
    </recommendedName>
    <alternativeName>
        <fullName evidence="14">Autophagy-related protein 1</fullName>
    </alternativeName>
</protein>
<dbReference type="SMART" id="SM00220">
    <property type="entry name" value="S_TKc"/>
    <property type="match status" value="1"/>
</dbReference>
<keyword evidence="8 18" id="KW-0547">Nucleotide-binding</keyword>
<keyword evidence="4" id="KW-0813">Transport</keyword>
<keyword evidence="7" id="KW-0808">Transferase</keyword>
<dbReference type="PANTHER" id="PTHR24348:SF22">
    <property type="entry name" value="NON-SPECIFIC SERINE_THREONINE PROTEIN KINASE"/>
    <property type="match status" value="1"/>
</dbReference>
<proteinExistence type="inferred from homology"/>
<dbReference type="GO" id="GO:0061709">
    <property type="term" value="P:reticulophagy"/>
    <property type="evidence" value="ECO:0007669"/>
    <property type="project" value="TreeGrafter"/>
</dbReference>
<dbReference type="CDD" id="cd14009">
    <property type="entry name" value="STKc_ATG1_ULK_like"/>
    <property type="match status" value="1"/>
</dbReference>
<dbReference type="GO" id="GO:0042594">
    <property type="term" value="P:response to starvation"/>
    <property type="evidence" value="ECO:0007669"/>
    <property type="project" value="TreeGrafter"/>
</dbReference>
<dbReference type="GO" id="GO:0034727">
    <property type="term" value="P:piecemeal microautophagy of the nucleus"/>
    <property type="evidence" value="ECO:0007669"/>
    <property type="project" value="TreeGrafter"/>
</dbReference>
<evidence type="ECO:0000256" key="4">
    <source>
        <dbReference type="ARBA" id="ARBA00022448"/>
    </source>
</evidence>
<dbReference type="Gene3D" id="3.30.200.20">
    <property type="entry name" value="Phosphorylase Kinase, domain 1"/>
    <property type="match status" value="1"/>
</dbReference>
<dbReference type="FunFam" id="1.10.510.10:FF:000817">
    <property type="entry name" value="Serine/threonine-protein kinase ATG1"/>
    <property type="match status" value="1"/>
</dbReference>
<comment type="similarity">
    <text evidence="17">Belongs to the protein kinase superfamily. Ser/Thr protein kinase family. APG1/unc-51/ULK1 subfamily.</text>
</comment>
<dbReference type="GO" id="GO:0005829">
    <property type="term" value="C:cytosol"/>
    <property type="evidence" value="ECO:0007669"/>
    <property type="project" value="TreeGrafter"/>
</dbReference>
<comment type="catalytic activity">
    <reaction evidence="16">
        <text>L-seryl-[protein] + ATP = O-phospho-L-seryl-[protein] + ADP + H(+)</text>
        <dbReference type="Rhea" id="RHEA:17989"/>
        <dbReference type="Rhea" id="RHEA-COMP:9863"/>
        <dbReference type="Rhea" id="RHEA-COMP:11604"/>
        <dbReference type="ChEBI" id="CHEBI:15378"/>
        <dbReference type="ChEBI" id="CHEBI:29999"/>
        <dbReference type="ChEBI" id="CHEBI:30616"/>
        <dbReference type="ChEBI" id="CHEBI:83421"/>
        <dbReference type="ChEBI" id="CHEBI:456216"/>
        <dbReference type="EC" id="2.7.11.1"/>
    </reaction>
</comment>
<evidence type="ECO:0000256" key="5">
    <source>
        <dbReference type="ARBA" id="ARBA00022490"/>
    </source>
</evidence>
<dbReference type="GO" id="GO:0005776">
    <property type="term" value="C:autophagosome"/>
    <property type="evidence" value="ECO:0007669"/>
    <property type="project" value="TreeGrafter"/>
</dbReference>
<dbReference type="GO" id="GO:0000045">
    <property type="term" value="P:autophagosome assembly"/>
    <property type="evidence" value="ECO:0007669"/>
    <property type="project" value="TreeGrafter"/>
</dbReference>
<reference evidence="21" key="1">
    <citation type="journal article" date="2020" name="Stud. Mycol.">
        <title>101 Dothideomycetes genomes: a test case for predicting lifestyles and emergence of pathogens.</title>
        <authorList>
            <person name="Haridas S."/>
            <person name="Albert R."/>
            <person name="Binder M."/>
            <person name="Bloem J."/>
            <person name="Labutti K."/>
            <person name="Salamov A."/>
            <person name="Andreopoulos B."/>
            <person name="Baker S."/>
            <person name="Barry K."/>
            <person name="Bills G."/>
            <person name="Bluhm B."/>
            <person name="Cannon C."/>
            <person name="Castanera R."/>
            <person name="Culley D."/>
            <person name="Daum C."/>
            <person name="Ezra D."/>
            <person name="Gonzalez J."/>
            <person name="Henrissat B."/>
            <person name="Kuo A."/>
            <person name="Liang C."/>
            <person name="Lipzen A."/>
            <person name="Lutzoni F."/>
            <person name="Magnuson J."/>
            <person name="Mondo S."/>
            <person name="Nolan M."/>
            <person name="Ohm R."/>
            <person name="Pangilinan J."/>
            <person name="Park H.-J."/>
            <person name="Ramirez L."/>
            <person name="Alfaro M."/>
            <person name="Sun H."/>
            <person name="Tritt A."/>
            <person name="Yoshinaga Y."/>
            <person name="Zwiers L.-H."/>
            <person name="Turgeon B."/>
            <person name="Goodwin S."/>
            <person name="Spatafora J."/>
            <person name="Crous P."/>
            <person name="Grigoriev I."/>
        </authorList>
    </citation>
    <scope>NUCLEOTIDE SEQUENCE</scope>
    <source>
        <strain evidence="21">Tuck. ex Michener</strain>
    </source>
</reference>
<feature type="region of interest" description="Disordered" evidence="19">
    <location>
        <begin position="1"/>
        <end position="23"/>
    </location>
</feature>
<evidence type="ECO:0000256" key="16">
    <source>
        <dbReference type="ARBA" id="ARBA00048679"/>
    </source>
</evidence>
<comment type="catalytic activity">
    <reaction evidence="15">
        <text>L-threonyl-[protein] + ATP = O-phospho-L-threonyl-[protein] + ADP + H(+)</text>
        <dbReference type="Rhea" id="RHEA:46608"/>
        <dbReference type="Rhea" id="RHEA-COMP:11060"/>
        <dbReference type="Rhea" id="RHEA-COMP:11605"/>
        <dbReference type="ChEBI" id="CHEBI:15378"/>
        <dbReference type="ChEBI" id="CHEBI:30013"/>
        <dbReference type="ChEBI" id="CHEBI:30616"/>
        <dbReference type="ChEBI" id="CHEBI:61977"/>
        <dbReference type="ChEBI" id="CHEBI:456216"/>
        <dbReference type="EC" id="2.7.11.1"/>
    </reaction>
</comment>
<feature type="region of interest" description="Disordered" evidence="19">
    <location>
        <begin position="843"/>
        <end position="864"/>
    </location>
</feature>
<evidence type="ECO:0000256" key="14">
    <source>
        <dbReference type="ARBA" id="ARBA00030237"/>
    </source>
</evidence>
<keyword evidence="10 18" id="KW-0067">ATP-binding</keyword>
<evidence type="ECO:0000256" key="19">
    <source>
        <dbReference type="SAM" id="MobiDB-lite"/>
    </source>
</evidence>
<evidence type="ECO:0000256" key="12">
    <source>
        <dbReference type="ARBA" id="ARBA00023006"/>
    </source>
</evidence>
<evidence type="ECO:0000313" key="22">
    <source>
        <dbReference type="Proteomes" id="UP000800092"/>
    </source>
</evidence>
<keyword evidence="6" id="KW-0723">Serine/threonine-protein kinase</keyword>
<evidence type="ECO:0000313" key="21">
    <source>
        <dbReference type="EMBL" id="KAF2237604.1"/>
    </source>
</evidence>
<evidence type="ECO:0000256" key="2">
    <source>
        <dbReference type="ARBA" id="ARBA00004623"/>
    </source>
</evidence>
<evidence type="ECO:0000256" key="11">
    <source>
        <dbReference type="ARBA" id="ARBA00022927"/>
    </source>
</evidence>
<dbReference type="PROSITE" id="PS50011">
    <property type="entry name" value="PROTEIN_KINASE_DOM"/>
    <property type="match status" value="1"/>
</dbReference>
<dbReference type="GO" id="GO:0004674">
    <property type="term" value="F:protein serine/threonine kinase activity"/>
    <property type="evidence" value="ECO:0007669"/>
    <property type="project" value="UniProtKB-KW"/>
</dbReference>
<keyword evidence="12" id="KW-0072">Autophagy</keyword>
<feature type="region of interest" description="Disordered" evidence="19">
    <location>
        <begin position="980"/>
        <end position="1010"/>
    </location>
</feature>
<evidence type="ECO:0000256" key="9">
    <source>
        <dbReference type="ARBA" id="ARBA00022777"/>
    </source>
</evidence>
<feature type="domain" description="Protein kinase" evidence="20">
    <location>
        <begin position="31"/>
        <end position="336"/>
    </location>
</feature>
<evidence type="ECO:0000256" key="8">
    <source>
        <dbReference type="ARBA" id="ARBA00022741"/>
    </source>
</evidence>
<dbReference type="PROSITE" id="PS00107">
    <property type="entry name" value="PROTEIN_KINASE_ATP"/>
    <property type="match status" value="1"/>
</dbReference>
<dbReference type="EMBL" id="ML991779">
    <property type="protein sequence ID" value="KAF2237604.1"/>
    <property type="molecule type" value="Genomic_DNA"/>
</dbReference>
<dbReference type="InterPro" id="IPR045269">
    <property type="entry name" value="Atg1-like"/>
</dbReference>
<dbReference type="PANTHER" id="PTHR24348">
    <property type="entry name" value="SERINE/THREONINE-PROTEIN KINASE UNC-51-RELATED"/>
    <property type="match status" value="1"/>
</dbReference>
<dbReference type="InterPro" id="IPR000719">
    <property type="entry name" value="Prot_kinase_dom"/>
</dbReference>
<feature type="region of interest" description="Disordered" evidence="19">
    <location>
        <begin position="923"/>
        <end position="944"/>
    </location>
</feature>
<feature type="compositionally biased region" description="Basic and acidic residues" evidence="19">
    <location>
        <begin position="925"/>
        <end position="941"/>
    </location>
</feature>
<evidence type="ECO:0000256" key="18">
    <source>
        <dbReference type="PROSITE-ProRule" id="PRU10141"/>
    </source>
</evidence>
<dbReference type="InterPro" id="IPR017441">
    <property type="entry name" value="Protein_kinase_ATP_BS"/>
</dbReference>
<dbReference type="Pfam" id="PF00069">
    <property type="entry name" value="Pkinase"/>
    <property type="match status" value="1"/>
</dbReference>
<evidence type="ECO:0000256" key="7">
    <source>
        <dbReference type="ARBA" id="ARBA00022679"/>
    </source>
</evidence>
<dbReference type="Pfam" id="PF12063">
    <property type="entry name" value="ATG1-like_MIT1"/>
    <property type="match status" value="1"/>
</dbReference>
<dbReference type="InterPro" id="IPR008271">
    <property type="entry name" value="Ser/Thr_kinase_AS"/>
</dbReference>
<dbReference type="GO" id="GO:0000422">
    <property type="term" value="P:autophagy of mitochondrion"/>
    <property type="evidence" value="ECO:0007669"/>
    <property type="project" value="TreeGrafter"/>
</dbReference>
<keyword evidence="13" id="KW-0472">Membrane</keyword>
<feature type="compositionally biased region" description="Low complexity" evidence="19">
    <location>
        <begin position="9"/>
        <end position="23"/>
    </location>
</feature>
<dbReference type="GO" id="GO:0010506">
    <property type="term" value="P:regulation of autophagy"/>
    <property type="evidence" value="ECO:0007669"/>
    <property type="project" value="InterPro"/>
</dbReference>
<dbReference type="AlphaFoldDB" id="A0A6A6HHI2"/>
<dbReference type="GO" id="GO:0034045">
    <property type="term" value="C:phagophore assembly site membrane"/>
    <property type="evidence" value="ECO:0007669"/>
    <property type="project" value="UniProtKB-SubCell"/>
</dbReference>